<organism evidence="1 2">
    <name type="scientific">Segniliparus rugosus (strain ATCC BAA-974 / DSM 45345 / CCUG 50838 / CIP 108380 / JCM 13579 / CDC 945)</name>
    <dbReference type="NCBI Taxonomy" id="679197"/>
    <lineage>
        <taxon>Bacteria</taxon>
        <taxon>Bacillati</taxon>
        <taxon>Actinomycetota</taxon>
        <taxon>Actinomycetes</taxon>
        <taxon>Mycobacteriales</taxon>
        <taxon>Segniliparaceae</taxon>
        <taxon>Segniliparus</taxon>
    </lineage>
</organism>
<accession>U1M237</accession>
<name>U1M237_SEGRC</name>
<protein>
    <submittedName>
        <fullName evidence="1">Uncharacterized protein</fullName>
    </submittedName>
</protein>
<comment type="caution">
    <text evidence="1">The sequence shown here is derived from an EMBL/GenBank/DDBJ whole genome shotgun (WGS) entry which is preliminary data.</text>
</comment>
<gene>
    <name evidence="1" type="ORF">HMPREF9336_04128</name>
</gene>
<sequence>MNKWHNFFGSEIGVTLGVVLGGEPGGCTMVCTIVVPPPFEPELVLPPRSQAATPNTAAPAIARATVLVVKVCRMAWGVLLRVSCRSAFHHP</sequence>
<evidence type="ECO:0000313" key="2">
    <source>
        <dbReference type="Proteomes" id="UP000004816"/>
    </source>
</evidence>
<reference evidence="1 2" key="1">
    <citation type="journal article" date="2011" name="Stand. Genomic Sci.">
        <title>High quality draft genome sequence of Segniliparus rugosus CDC 945(T)= (ATCC BAA-974(T)).</title>
        <authorList>
            <person name="Earl A.M."/>
            <person name="Desjardins C.A."/>
            <person name="Fitzgerald M.G."/>
            <person name="Arachchi H.M."/>
            <person name="Zeng Q."/>
            <person name="Mehta T."/>
            <person name="Griggs A."/>
            <person name="Birren B.W."/>
            <person name="Toney N.C."/>
            <person name="Carr J."/>
            <person name="Posey J."/>
            <person name="Butler W.R."/>
        </authorList>
    </citation>
    <scope>NUCLEOTIDE SEQUENCE [LARGE SCALE GENOMIC DNA]</scope>
    <source>
        <strain evidence="2">ATCC BAA-974 / DSM 45345 / CCUG 50838 / CIP 108380 / JCM 13579 / CDC 945</strain>
    </source>
</reference>
<keyword evidence="2" id="KW-1185">Reference proteome</keyword>
<dbReference type="Proteomes" id="UP000004816">
    <property type="component" value="Unassembled WGS sequence"/>
</dbReference>
<dbReference type="EMBL" id="ACZI02000001">
    <property type="protein sequence ID" value="ERG69432.1"/>
    <property type="molecule type" value="Genomic_DNA"/>
</dbReference>
<dbReference type="HOGENOM" id="CLU_2425233_0_0_11"/>
<dbReference type="AlphaFoldDB" id="U1M237"/>
<proteinExistence type="predicted"/>
<evidence type="ECO:0000313" key="1">
    <source>
        <dbReference type="EMBL" id="ERG69432.1"/>
    </source>
</evidence>